<dbReference type="PANTHER" id="PTHR21325:SF31">
    <property type="entry name" value="GH22081P-RELATED"/>
    <property type="match status" value="1"/>
</dbReference>
<dbReference type="OrthoDB" id="10265800at2759"/>
<dbReference type="SUPFAM" id="SSF52266">
    <property type="entry name" value="SGNH hydrolase"/>
    <property type="match status" value="1"/>
</dbReference>
<evidence type="ECO:0000313" key="2">
    <source>
        <dbReference type="Proteomes" id="UP001151699"/>
    </source>
</evidence>
<dbReference type="GO" id="GO:0006644">
    <property type="term" value="P:phospholipid metabolic process"/>
    <property type="evidence" value="ECO:0007669"/>
    <property type="project" value="TreeGrafter"/>
</dbReference>
<dbReference type="PANTHER" id="PTHR21325">
    <property type="entry name" value="PHOSPHOLIPASE B, PLB1"/>
    <property type="match status" value="1"/>
</dbReference>
<dbReference type="Gene3D" id="3.40.50.1110">
    <property type="entry name" value="SGNH hydrolase"/>
    <property type="match status" value="1"/>
</dbReference>
<comment type="caution">
    <text evidence="1">The sequence shown here is derived from an EMBL/GenBank/DDBJ whole genome shotgun (WGS) entry which is preliminary data.</text>
</comment>
<dbReference type="InterPro" id="IPR038885">
    <property type="entry name" value="PLB1"/>
</dbReference>
<sequence>MCLVSIVLALNCEINNRINRKRGNLLQNLTRTHEYDDNIVTSQLDASIQVRQFYRSFRDVYNSFFGGTGNRDSGKFLQKRVPNTVAFPCSTLGYRSKTIPKNVHRLRPGDIDIVMAMGDSLTSATSANSAALWEVLIENRGVSWCIGGQGTWRSHLTIPNILKEFNPNLFGYSLQDAYNVHKSAQFNVAENIATTSDMPYNAEKLVNRMKLDPRVNMTSHWKLLTLMIGGNDFCSDICYQTNATQWINESQAKYLIKTLRYLRHNMPRTFVNLVPSPLVSLSFSMDNVNVPWTCYLSRPIECSCLFGPVYSKQRDLFRQREREFVKIMERVSYLKEFHTNDFTVVYQPFFRDATVFLDNSKSPDMDIMSVDCVHLSQKGHAVAANGLWNNMLERNGAKSLKLKMLFKKFNCPSASQPYLQTYFNSP</sequence>
<dbReference type="InterPro" id="IPR001087">
    <property type="entry name" value="GDSL"/>
</dbReference>
<gene>
    <name evidence="1" type="primary">PLB1_1</name>
    <name evidence="1" type="ORF">Bhyg_01794</name>
</gene>
<dbReference type="CDD" id="cd01824">
    <property type="entry name" value="Phospholipase_B_like"/>
    <property type="match status" value="1"/>
</dbReference>
<dbReference type="GO" id="GO:0004620">
    <property type="term" value="F:phospholipase activity"/>
    <property type="evidence" value="ECO:0007669"/>
    <property type="project" value="InterPro"/>
</dbReference>
<accession>A0A9Q0NBI4</accession>
<reference evidence="1" key="1">
    <citation type="submission" date="2022-07" db="EMBL/GenBank/DDBJ databases">
        <authorList>
            <person name="Trinca V."/>
            <person name="Uliana J.V.C."/>
            <person name="Torres T.T."/>
            <person name="Ward R.J."/>
            <person name="Monesi N."/>
        </authorList>
    </citation>
    <scope>NUCLEOTIDE SEQUENCE</scope>
    <source>
        <strain evidence="1">HSMRA1968</strain>
        <tissue evidence="1">Whole embryos</tissue>
    </source>
</reference>
<dbReference type="AlphaFoldDB" id="A0A9Q0NBI4"/>
<organism evidence="1 2">
    <name type="scientific">Pseudolycoriella hygida</name>
    <dbReference type="NCBI Taxonomy" id="35572"/>
    <lineage>
        <taxon>Eukaryota</taxon>
        <taxon>Metazoa</taxon>
        <taxon>Ecdysozoa</taxon>
        <taxon>Arthropoda</taxon>
        <taxon>Hexapoda</taxon>
        <taxon>Insecta</taxon>
        <taxon>Pterygota</taxon>
        <taxon>Neoptera</taxon>
        <taxon>Endopterygota</taxon>
        <taxon>Diptera</taxon>
        <taxon>Nematocera</taxon>
        <taxon>Sciaroidea</taxon>
        <taxon>Sciaridae</taxon>
        <taxon>Pseudolycoriella</taxon>
    </lineage>
</organism>
<protein>
    <submittedName>
        <fullName evidence="1">Phospholipase B1, membrane-associated</fullName>
    </submittedName>
</protein>
<keyword evidence="2" id="KW-1185">Reference proteome</keyword>
<dbReference type="EMBL" id="WJQU01000001">
    <property type="protein sequence ID" value="KAJ6646581.1"/>
    <property type="molecule type" value="Genomic_DNA"/>
</dbReference>
<dbReference type="Proteomes" id="UP001151699">
    <property type="component" value="Chromosome A"/>
</dbReference>
<dbReference type="Pfam" id="PF00657">
    <property type="entry name" value="Lipase_GDSL"/>
    <property type="match status" value="1"/>
</dbReference>
<evidence type="ECO:0000313" key="1">
    <source>
        <dbReference type="EMBL" id="KAJ6646581.1"/>
    </source>
</evidence>
<dbReference type="InterPro" id="IPR036514">
    <property type="entry name" value="SGNH_hydro_sf"/>
</dbReference>
<dbReference type="InterPro" id="IPR035547">
    <property type="entry name" value="Phospholipase_B"/>
</dbReference>
<proteinExistence type="predicted"/>
<name>A0A9Q0NBI4_9DIPT</name>